<dbReference type="AlphaFoldDB" id="A0A2P8I9D1"/>
<protein>
    <submittedName>
        <fullName evidence="1">Uncharacterized protein</fullName>
    </submittedName>
</protein>
<dbReference type="RefSeq" id="WP_146173849.1">
    <property type="nucleotide sequence ID" value="NZ_PYAX01000005.1"/>
</dbReference>
<keyword evidence="2" id="KW-1185">Reference proteome</keyword>
<comment type="caution">
    <text evidence="1">The sequence shown here is derived from an EMBL/GenBank/DDBJ whole genome shotgun (WGS) entry which is preliminary data.</text>
</comment>
<accession>A0A2P8I9D1</accession>
<reference evidence="1 2" key="1">
    <citation type="submission" date="2018-03" db="EMBL/GenBank/DDBJ databases">
        <title>Genomic Encyclopedia of Type Strains, Phase III (KMG-III): the genomes of soil and plant-associated and newly described type strains.</title>
        <authorList>
            <person name="Whitman W."/>
        </authorList>
    </citation>
    <scope>NUCLEOTIDE SEQUENCE [LARGE SCALE GENOMIC DNA]</scope>
    <source>
        <strain evidence="1 2">CGMCC 4.7097</strain>
    </source>
</reference>
<name>A0A2P8I9D1_SACCR</name>
<evidence type="ECO:0000313" key="2">
    <source>
        <dbReference type="Proteomes" id="UP000241118"/>
    </source>
</evidence>
<dbReference type="EMBL" id="PYAX01000005">
    <property type="protein sequence ID" value="PSL55071.1"/>
    <property type="molecule type" value="Genomic_DNA"/>
</dbReference>
<dbReference type="OrthoDB" id="3682481at2"/>
<gene>
    <name evidence="1" type="ORF">B0I31_10528</name>
</gene>
<proteinExistence type="predicted"/>
<sequence>MTFFLPAPRILSYHDFRVMTDLLRGFLMRLLARPLSGPRHRAITARQIRWHRWKTGLYYYLASGLLGDFTGYPRPTALPRREARSAREWSALHPPPRMAQSKALVRPADRERADRPTREIAYALPNAVAHGIAAEPEVWTDAWPVASHEPWAEEWVEPWAEPADSFTGHLEELPATPLAAACSGGGRHALREPALARYVDDRPGVGEAVFAHSTTDAPSGGARHAAVTADDEDTAQLWEFEPGDLTRWWDEAAERLDAAARDEGRDRPW</sequence>
<evidence type="ECO:0000313" key="1">
    <source>
        <dbReference type="EMBL" id="PSL55071.1"/>
    </source>
</evidence>
<dbReference type="Proteomes" id="UP000241118">
    <property type="component" value="Unassembled WGS sequence"/>
</dbReference>
<organism evidence="1 2">
    <name type="scientific">Saccharothrix carnea</name>
    <dbReference type="NCBI Taxonomy" id="1280637"/>
    <lineage>
        <taxon>Bacteria</taxon>
        <taxon>Bacillati</taxon>
        <taxon>Actinomycetota</taxon>
        <taxon>Actinomycetes</taxon>
        <taxon>Pseudonocardiales</taxon>
        <taxon>Pseudonocardiaceae</taxon>
        <taxon>Saccharothrix</taxon>
    </lineage>
</organism>